<sequence length="558" mass="61950">MGAMAPGPGPVRRRQRRAGALGGGAGSAPGPPGRKAGRMNAMLTFLRLLRILLVSLRYGLDELVLSSLNHPLATCLLRIMRLGTRPRAPRGARLRMALESLGPIFVKFGQVLSTRRDLIPADIANELALLQDRVPPFPSAQAAACIEAALGAPPAQLFAQFDVDPVASASIAQVHFAVLHDGREVAVKVLRPGMLNVIEKDLALLRVVAGVIERLGADGRRLKPREVVAEFDKYLHDELDLVREASNCSQLRRNFGPESGRGEMLIVPEVVWEYTASTVFTMQRMYGIPVGQVDRLRAAGIDIPTLARSGVEIFFTQVFTDGFFHADMHPGNIYVSDAPQTLGRYIALDFGIVGSLSEFDKNYLAQNFLAFFHRDYRRVAQLHIESGWVPPETREEELEGAVRAVCEPYFDRPLAEISLGQVLLRLFQTSRRFNVEIQPQLVLLQKTLLNVEGLGRQLDPNLDLWKTAKPYLEHWMRQRIGLTGLRQSLAKEAGQWSQMLPSLPRLVHEHFSRPNLTPHLLAEMNRLRRAQEQGNRLTAALTAVLAVAVAVALWALSR</sequence>
<evidence type="ECO:0000256" key="8">
    <source>
        <dbReference type="ARBA" id="ARBA00022741"/>
    </source>
</evidence>
<evidence type="ECO:0000313" key="17">
    <source>
        <dbReference type="Proteomes" id="UP000018679"/>
    </source>
</evidence>
<evidence type="ECO:0000259" key="15">
    <source>
        <dbReference type="PROSITE" id="PS50011"/>
    </source>
</evidence>
<keyword evidence="9" id="KW-0418">Kinase</keyword>
<dbReference type="InterPro" id="IPR011009">
    <property type="entry name" value="Kinase-like_dom_sf"/>
</dbReference>
<dbReference type="InterPro" id="IPR045308">
    <property type="entry name" value="UbiB_bact"/>
</dbReference>
<keyword evidence="12 14" id="KW-0472">Membrane</keyword>
<dbReference type="CDD" id="cd13972">
    <property type="entry name" value="UbiB"/>
    <property type="match status" value="1"/>
</dbReference>
<dbReference type="AlphaFoldDB" id="A0AAI9NEN5"/>
<dbReference type="PROSITE" id="PS50011">
    <property type="entry name" value="PROTEIN_KINASE_DOM"/>
    <property type="match status" value="1"/>
</dbReference>
<evidence type="ECO:0000256" key="4">
    <source>
        <dbReference type="ARBA" id="ARBA00022519"/>
    </source>
</evidence>
<evidence type="ECO:0000256" key="9">
    <source>
        <dbReference type="ARBA" id="ARBA00022777"/>
    </source>
</evidence>
<evidence type="ECO:0000256" key="11">
    <source>
        <dbReference type="ARBA" id="ARBA00022989"/>
    </source>
</evidence>
<dbReference type="PANTHER" id="PTHR10566">
    <property type="entry name" value="CHAPERONE-ACTIVITY OF BC1 COMPLEX CABC1 -RELATED"/>
    <property type="match status" value="1"/>
</dbReference>
<name>A0AAI9NEN5_BORPT</name>
<dbReference type="GO" id="GO:0005524">
    <property type="term" value="F:ATP binding"/>
    <property type="evidence" value="ECO:0007669"/>
    <property type="project" value="UniProtKB-KW"/>
</dbReference>
<feature type="transmembrane region" description="Helical" evidence="14">
    <location>
        <begin position="537"/>
        <end position="556"/>
    </location>
</feature>
<dbReference type="EMBL" id="AXSB02000025">
    <property type="protein sequence ID" value="ETH30719.1"/>
    <property type="molecule type" value="Genomic_DNA"/>
</dbReference>
<evidence type="ECO:0000256" key="5">
    <source>
        <dbReference type="ARBA" id="ARBA00022679"/>
    </source>
</evidence>
<dbReference type="PANTHER" id="PTHR10566:SF113">
    <property type="entry name" value="PROTEIN ACTIVITY OF BC1 COMPLEX KINASE 7, CHLOROPLASTIC"/>
    <property type="match status" value="1"/>
</dbReference>
<evidence type="ECO:0000256" key="10">
    <source>
        <dbReference type="ARBA" id="ARBA00022840"/>
    </source>
</evidence>
<evidence type="ECO:0000256" key="1">
    <source>
        <dbReference type="ARBA" id="ARBA00005020"/>
    </source>
</evidence>
<dbReference type="EC" id="1.14.13.-" evidence="16"/>
<keyword evidence="3" id="KW-1003">Cell membrane</keyword>
<keyword evidence="11 14" id="KW-1133">Transmembrane helix</keyword>
<dbReference type="NCBIfam" id="NF003404">
    <property type="entry name" value="PRK04750.1"/>
    <property type="match status" value="1"/>
</dbReference>
<organism evidence="16 17">
    <name type="scientific">Bordetella pertussis CHLA-26</name>
    <dbReference type="NCBI Taxonomy" id="1331284"/>
    <lineage>
        <taxon>Bacteria</taxon>
        <taxon>Pseudomonadati</taxon>
        <taxon>Pseudomonadota</taxon>
        <taxon>Betaproteobacteria</taxon>
        <taxon>Burkholderiales</taxon>
        <taxon>Alcaligenaceae</taxon>
        <taxon>Bordetella</taxon>
    </lineage>
</organism>
<feature type="domain" description="Protein kinase" evidence="15">
    <location>
        <begin position="160"/>
        <end position="511"/>
    </location>
</feature>
<keyword evidence="8" id="KW-0547">Nucleotide-binding</keyword>
<comment type="pathway">
    <text evidence="1">Cofactor biosynthesis; ubiquinone biosynthesis [regulation].</text>
</comment>
<keyword evidence="16" id="KW-0560">Oxidoreductase</keyword>
<dbReference type="InterPro" id="IPR000719">
    <property type="entry name" value="Prot_kinase_dom"/>
</dbReference>
<evidence type="ECO:0000313" key="16">
    <source>
        <dbReference type="EMBL" id="ETH30719.1"/>
    </source>
</evidence>
<dbReference type="NCBIfam" id="TIGR01982">
    <property type="entry name" value="UbiB"/>
    <property type="match status" value="1"/>
</dbReference>
<dbReference type="SUPFAM" id="SSF56112">
    <property type="entry name" value="Protein kinase-like (PK-like)"/>
    <property type="match status" value="1"/>
</dbReference>
<dbReference type="GO" id="GO:0016491">
    <property type="term" value="F:oxidoreductase activity"/>
    <property type="evidence" value="ECO:0007669"/>
    <property type="project" value="UniProtKB-KW"/>
</dbReference>
<protein>
    <submittedName>
        <fullName evidence="16">2-polyprenylphenol 6-hydroxylase</fullName>
        <ecNumber evidence="16">1.14.13.-</ecNumber>
    </submittedName>
</protein>
<dbReference type="InterPro" id="IPR050154">
    <property type="entry name" value="UbiB_kinase"/>
</dbReference>
<comment type="similarity">
    <text evidence="2">Belongs to the protein kinase superfamily. ADCK protein kinase family.</text>
</comment>
<comment type="caution">
    <text evidence="16">The sequence shown here is derived from an EMBL/GenBank/DDBJ whole genome shotgun (WGS) entry which is preliminary data.</text>
</comment>
<keyword evidence="5" id="KW-0808">Transferase</keyword>
<dbReference type="GO" id="GO:0006744">
    <property type="term" value="P:ubiquinone biosynthetic process"/>
    <property type="evidence" value="ECO:0007669"/>
    <property type="project" value="UniProtKB-KW"/>
</dbReference>
<feature type="region of interest" description="Disordered" evidence="13">
    <location>
        <begin position="1"/>
        <end position="35"/>
    </location>
</feature>
<reference evidence="16 17" key="1">
    <citation type="journal article" date="2013" name="Genome Announc.">
        <title>Genome Sequences of 28 Bordetella pertussis U.S. Outbreak Strains Dating from 2010 to 2012.</title>
        <authorList>
            <person name="Harvill E.T."/>
            <person name="Goodfield L.L."/>
            <person name="Ivanov Y."/>
            <person name="Meyer J.A."/>
            <person name="Newth C."/>
            <person name="Cassiday P."/>
            <person name="Tondella M.L."/>
            <person name="Liao P."/>
            <person name="Zimmerman J."/>
            <person name="Meert K."/>
            <person name="Wessel D."/>
            <person name="Berger J."/>
            <person name="Dean J.M."/>
            <person name="Holubkov R."/>
            <person name="Burr J."/>
            <person name="Liu T."/>
            <person name="Brinkac L."/>
            <person name="Kim M."/>
            <person name="Losada L."/>
        </authorList>
    </citation>
    <scope>NUCLEOTIDE SEQUENCE [LARGE SCALE GENOMIC DNA]</scope>
    <source>
        <strain evidence="16 17">CHLA-26</strain>
    </source>
</reference>
<evidence type="ECO:0000256" key="2">
    <source>
        <dbReference type="ARBA" id="ARBA00009670"/>
    </source>
</evidence>
<evidence type="ECO:0000256" key="13">
    <source>
        <dbReference type="SAM" id="MobiDB-lite"/>
    </source>
</evidence>
<evidence type="ECO:0000256" key="6">
    <source>
        <dbReference type="ARBA" id="ARBA00022688"/>
    </source>
</evidence>
<keyword evidence="4" id="KW-0997">Cell inner membrane</keyword>
<evidence type="ECO:0000256" key="7">
    <source>
        <dbReference type="ARBA" id="ARBA00022692"/>
    </source>
</evidence>
<keyword evidence="7 14" id="KW-0812">Transmembrane</keyword>
<evidence type="ECO:0000256" key="14">
    <source>
        <dbReference type="SAM" id="Phobius"/>
    </source>
</evidence>
<evidence type="ECO:0000256" key="12">
    <source>
        <dbReference type="ARBA" id="ARBA00023136"/>
    </source>
</evidence>
<dbReference type="GO" id="GO:0004672">
    <property type="term" value="F:protein kinase activity"/>
    <property type="evidence" value="ECO:0007669"/>
    <property type="project" value="InterPro"/>
</dbReference>
<dbReference type="Pfam" id="PF03109">
    <property type="entry name" value="ABC1"/>
    <property type="match status" value="1"/>
</dbReference>
<keyword evidence="6" id="KW-0831">Ubiquinone biosynthesis</keyword>
<gene>
    <name evidence="16" type="primary">ubiB</name>
    <name evidence="16" type="ORF">L566_3693</name>
</gene>
<proteinExistence type="inferred from homology"/>
<dbReference type="InterPro" id="IPR010232">
    <property type="entry name" value="UbiB"/>
</dbReference>
<accession>A0AAI9NEN5</accession>
<evidence type="ECO:0000256" key="3">
    <source>
        <dbReference type="ARBA" id="ARBA00022475"/>
    </source>
</evidence>
<dbReference type="Proteomes" id="UP000018679">
    <property type="component" value="Unassembled WGS sequence"/>
</dbReference>
<dbReference type="InterPro" id="IPR004147">
    <property type="entry name" value="ABC1_dom"/>
</dbReference>
<keyword evidence="10" id="KW-0067">ATP-binding</keyword>